<reference evidence="2" key="1">
    <citation type="submission" date="2020-05" db="EMBL/GenBank/DDBJ databases">
        <authorList>
            <person name="Chiriac C."/>
            <person name="Salcher M."/>
            <person name="Ghai R."/>
            <person name="Kavagutti S V."/>
        </authorList>
    </citation>
    <scope>NUCLEOTIDE SEQUENCE</scope>
</reference>
<feature type="region of interest" description="Disordered" evidence="1">
    <location>
        <begin position="1"/>
        <end position="29"/>
    </location>
</feature>
<name>A0A6J5TAA2_9CAUD</name>
<organism evidence="2">
    <name type="scientific">uncultured Caudovirales phage</name>
    <dbReference type="NCBI Taxonomy" id="2100421"/>
    <lineage>
        <taxon>Viruses</taxon>
        <taxon>Duplodnaviria</taxon>
        <taxon>Heunggongvirae</taxon>
        <taxon>Uroviricota</taxon>
        <taxon>Caudoviricetes</taxon>
        <taxon>Peduoviridae</taxon>
        <taxon>Maltschvirus</taxon>
        <taxon>Maltschvirus maltsch</taxon>
    </lineage>
</organism>
<evidence type="ECO:0000256" key="1">
    <source>
        <dbReference type="SAM" id="MobiDB-lite"/>
    </source>
</evidence>
<sequence length="70" mass="7923">MSEAEEVKVGNFNKATKRPTPKGAVQEVAAETTAEPTLAELNAKVDKMLEFMQAMDWKMWVYLKANNYID</sequence>
<proteinExistence type="predicted"/>
<protein>
    <submittedName>
        <fullName evidence="2">Uncharacterized protein</fullName>
    </submittedName>
</protein>
<evidence type="ECO:0000313" key="2">
    <source>
        <dbReference type="EMBL" id="CAB4241858.1"/>
    </source>
</evidence>
<accession>A0A6J5TAA2</accession>
<gene>
    <name evidence="2" type="ORF">UFOVP71_396</name>
</gene>
<dbReference type="EMBL" id="LR797824">
    <property type="protein sequence ID" value="CAB4241858.1"/>
    <property type="molecule type" value="Genomic_DNA"/>
</dbReference>